<feature type="modified residue" description="4-aspartylphosphate" evidence="1">
    <location>
        <position position="62"/>
    </location>
</feature>
<dbReference type="InterPro" id="IPR037522">
    <property type="entry name" value="HD_GYP_dom"/>
</dbReference>
<evidence type="ECO:0000259" key="3">
    <source>
        <dbReference type="PROSITE" id="PS50110"/>
    </source>
</evidence>
<dbReference type="EMBL" id="JAGSPN010000001">
    <property type="protein sequence ID" value="MBR7781072.1"/>
    <property type="molecule type" value="Genomic_DNA"/>
</dbReference>
<dbReference type="SMART" id="SM00471">
    <property type="entry name" value="HDc"/>
    <property type="match status" value="1"/>
</dbReference>
<dbReference type="InterPro" id="IPR001789">
    <property type="entry name" value="Sig_transdc_resp-reg_receiver"/>
</dbReference>
<accession>A0A941DK69</accession>
<feature type="coiled-coil region" evidence="2">
    <location>
        <begin position="123"/>
        <end position="168"/>
    </location>
</feature>
<dbReference type="InterPro" id="IPR003607">
    <property type="entry name" value="HD/PDEase_dom"/>
</dbReference>
<dbReference type="PANTHER" id="PTHR45228">
    <property type="entry name" value="CYCLIC DI-GMP PHOSPHODIESTERASE TM_0186-RELATED"/>
    <property type="match status" value="1"/>
</dbReference>
<protein>
    <submittedName>
        <fullName evidence="6">Response regulator</fullName>
    </submittedName>
</protein>
<evidence type="ECO:0000259" key="4">
    <source>
        <dbReference type="PROSITE" id="PS51831"/>
    </source>
</evidence>
<keyword evidence="1" id="KW-0597">Phosphoprotein</keyword>
<dbReference type="PANTHER" id="PTHR45228:SF8">
    <property type="entry name" value="TWO-COMPONENT RESPONSE REGULATOR-RELATED"/>
    <property type="match status" value="1"/>
</dbReference>
<feature type="domain" description="Response regulatory" evidence="3">
    <location>
        <begin position="13"/>
        <end position="128"/>
    </location>
</feature>
<gene>
    <name evidence="6" type="ORF">KDM89_02870</name>
</gene>
<keyword evidence="7" id="KW-1185">Reference proteome</keyword>
<dbReference type="SMART" id="SM00448">
    <property type="entry name" value="REC"/>
    <property type="match status" value="1"/>
</dbReference>
<feature type="domain" description="HD" evidence="4">
    <location>
        <begin position="205"/>
        <end position="328"/>
    </location>
</feature>
<evidence type="ECO:0000256" key="2">
    <source>
        <dbReference type="SAM" id="Coils"/>
    </source>
</evidence>
<evidence type="ECO:0000256" key="1">
    <source>
        <dbReference type="PROSITE-ProRule" id="PRU00169"/>
    </source>
</evidence>
<evidence type="ECO:0000313" key="7">
    <source>
        <dbReference type="Proteomes" id="UP000680067"/>
    </source>
</evidence>
<dbReference type="SUPFAM" id="SSF109604">
    <property type="entry name" value="HD-domain/PDEase-like"/>
    <property type="match status" value="1"/>
</dbReference>
<keyword evidence="2" id="KW-0175">Coiled coil</keyword>
<dbReference type="GO" id="GO:0000160">
    <property type="term" value="P:phosphorelay signal transduction system"/>
    <property type="evidence" value="ECO:0007669"/>
    <property type="project" value="InterPro"/>
</dbReference>
<dbReference type="Gene3D" id="1.10.3210.10">
    <property type="entry name" value="Hypothetical protein af1432"/>
    <property type="match status" value="1"/>
</dbReference>
<dbReference type="SUPFAM" id="SSF52172">
    <property type="entry name" value="CheY-like"/>
    <property type="match status" value="1"/>
</dbReference>
<dbReference type="AlphaFoldDB" id="A0A941DK69"/>
<dbReference type="Proteomes" id="UP000680067">
    <property type="component" value="Unassembled WGS sequence"/>
</dbReference>
<reference evidence="6" key="1">
    <citation type="submission" date="2021-04" db="EMBL/GenBank/DDBJ databases">
        <title>novel species isolated from subtropical streams in China.</title>
        <authorList>
            <person name="Lu H."/>
        </authorList>
    </citation>
    <scope>NUCLEOTIDE SEQUENCE</scope>
    <source>
        <strain evidence="6">LFS511W</strain>
    </source>
</reference>
<dbReference type="InterPro" id="IPR006674">
    <property type="entry name" value="HD_domain"/>
</dbReference>
<dbReference type="RefSeq" id="WP_212686409.1">
    <property type="nucleotide sequence ID" value="NZ_JAGSPN010000001.1"/>
</dbReference>
<dbReference type="InterPro" id="IPR052020">
    <property type="entry name" value="Cyclic_di-GMP/3'3'-cGAMP_PDE"/>
</dbReference>
<dbReference type="PROSITE" id="PS51831">
    <property type="entry name" value="HD"/>
    <property type="match status" value="1"/>
</dbReference>
<evidence type="ECO:0000313" key="6">
    <source>
        <dbReference type="EMBL" id="MBR7781072.1"/>
    </source>
</evidence>
<dbReference type="PROSITE" id="PS51832">
    <property type="entry name" value="HD_GYP"/>
    <property type="match status" value="1"/>
</dbReference>
<dbReference type="InterPro" id="IPR011006">
    <property type="entry name" value="CheY-like_superfamily"/>
</dbReference>
<name>A0A941DK69_9BURK</name>
<dbReference type="Pfam" id="PF13487">
    <property type="entry name" value="HD_5"/>
    <property type="match status" value="1"/>
</dbReference>
<dbReference type="CDD" id="cd00077">
    <property type="entry name" value="HDc"/>
    <property type="match status" value="1"/>
</dbReference>
<dbReference type="Pfam" id="PF00072">
    <property type="entry name" value="Response_reg"/>
    <property type="match status" value="1"/>
</dbReference>
<comment type="caution">
    <text evidence="6">The sequence shown here is derived from an EMBL/GenBank/DDBJ whole genome shotgun (WGS) entry which is preliminary data.</text>
</comment>
<dbReference type="Gene3D" id="3.40.50.2300">
    <property type="match status" value="1"/>
</dbReference>
<sequence>MSDTELQQESAPRLLFVDDEPNILSSLRRLFRARGYQVFVANSGSEGLALLEQESVDLVISDMRMPEMDGAAFLAQVRERWPDCIRLLLTGYADVQSIIEAINNGEIYRYITKPWDDNDILLIVRQALERKKLEREKNRLEELTRRQNDELRELNGNLEKKVEERTADLWLAHSSLMEANEKLKNNFLTSIKVFSSLIEMRGGKLAGHVRRVADLSRKIARRLGLDSKEIQEVFVAALLADIGKIGFSDDLLATPVSQMTGDQLGQYHKHTLRAEELLMPLPDLAGVAKIIRNQHERFDGRGFPDQLSAAAIPLGSRILSLASDFDNLQIGVLAPKRVHHDEAVPLILRGSGNRYDPKVVEVFQQIIAGIPEEPHDQELNVLLLQPGMVLSADVLSKDGLLLLPAEYVLDEHVIERLQIFSEPFDHKMNVRIYTNRRK</sequence>
<dbReference type="PROSITE" id="PS50110">
    <property type="entry name" value="RESPONSE_REGULATORY"/>
    <property type="match status" value="1"/>
</dbReference>
<evidence type="ECO:0000259" key="5">
    <source>
        <dbReference type="PROSITE" id="PS51832"/>
    </source>
</evidence>
<organism evidence="6 7">
    <name type="scientific">Undibacterium luofuense</name>
    <dbReference type="NCBI Taxonomy" id="2828733"/>
    <lineage>
        <taxon>Bacteria</taxon>
        <taxon>Pseudomonadati</taxon>
        <taxon>Pseudomonadota</taxon>
        <taxon>Betaproteobacteria</taxon>
        <taxon>Burkholderiales</taxon>
        <taxon>Oxalobacteraceae</taxon>
        <taxon>Undibacterium</taxon>
    </lineage>
</organism>
<proteinExistence type="predicted"/>
<dbReference type="CDD" id="cd17569">
    <property type="entry name" value="REC_HupR-like"/>
    <property type="match status" value="1"/>
</dbReference>
<dbReference type="GO" id="GO:0008081">
    <property type="term" value="F:phosphoric diester hydrolase activity"/>
    <property type="evidence" value="ECO:0007669"/>
    <property type="project" value="UniProtKB-ARBA"/>
</dbReference>
<feature type="domain" description="HD-GYP" evidence="5">
    <location>
        <begin position="183"/>
        <end position="379"/>
    </location>
</feature>